<dbReference type="CDD" id="cd11386">
    <property type="entry name" value="MCP_signal"/>
    <property type="match status" value="1"/>
</dbReference>
<dbReference type="SMART" id="SM00304">
    <property type="entry name" value="HAMP"/>
    <property type="match status" value="1"/>
</dbReference>
<evidence type="ECO:0000259" key="11">
    <source>
        <dbReference type="PROSITE" id="PS50885"/>
    </source>
</evidence>
<evidence type="ECO:0000256" key="8">
    <source>
        <dbReference type="SAM" id="MobiDB-lite"/>
    </source>
</evidence>
<dbReference type="PANTHER" id="PTHR32089">
    <property type="entry name" value="METHYL-ACCEPTING CHEMOTAXIS PROTEIN MCPB"/>
    <property type="match status" value="1"/>
</dbReference>
<comment type="caution">
    <text evidence="12">The sequence shown here is derived from an EMBL/GenBank/DDBJ whole genome shotgun (WGS) entry which is preliminary data.</text>
</comment>
<dbReference type="Gene3D" id="1.10.287.950">
    <property type="entry name" value="Methyl-accepting chemotaxis protein"/>
    <property type="match status" value="1"/>
</dbReference>
<dbReference type="PANTHER" id="PTHR32089:SF119">
    <property type="entry name" value="METHYL-ACCEPTING CHEMOTAXIS PROTEIN CTPL"/>
    <property type="match status" value="1"/>
</dbReference>
<feature type="domain" description="Methyl-accepting transducer" evidence="10">
    <location>
        <begin position="397"/>
        <end position="633"/>
    </location>
</feature>
<evidence type="ECO:0000256" key="7">
    <source>
        <dbReference type="PROSITE-ProRule" id="PRU00284"/>
    </source>
</evidence>
<keyword evidence="5 7" id="KW-0807">Transducer</keyword>
<dbReference type="GO" id="GO:0007165">
    <property type="term" value="P:signal transduction"/>
    <property type="evidence" value="ECO:0007669"/>
    <property type="project" value="UniProtKB-KW"/>
</dbReference>
<evidence type="ECO:0000259" key="10">
    <source>
        <dbReference type="PROSITE" id="PS50111"/>
    </source>
</evidence>
<keyword evidence="13" id="KW-1185">Reference proteome</keyword>
<dbReference type="Proteomes" id="UP000280792">
    <property type="component" value="Unassembled WGS sequence"/>
</dbReference>
<dbReference type="CDD" id="cd06225">
    <property type="entry name" value="HAMP"/>
    <property type="match status" value="1"/>
</dbReference>
<organism evidence="12 13">
    <name type="scientific">Aestuariirhabdus litorea</name>
    <dbReference type="NCBI Taxonomy" id="2528527"/>
    <lineage>
        <taxon>Bacteria</taxon>
        <taxon>Pseudomonadati</taxon>
        <taxon>Pseudomonadota</taxon>
        <taxon>Gammaproteobacteria</taxon>
        <taxon>Oceanospirillales</taxon>
        <taxon>Aestuariirhabdaceae</taxon>
        <taxon>Aestuariirhabdus</taxon>
    </lineage>
</organism>
<dbReference type="InterPro" id="IPR004089">
    <property type="entry name" value="MCPsignal_dom"/>
</dbReference>
<dbReference type="GO" id="GO:0004888">
    <property type="term" value="F:transmembrane signaling receptor activity"/>
    <property type="evidence" value="ECO:0007669"/>
    <property type="project" value="InterPro"/>
</dbReference>
<dbReference type="InterPro" id="IPR004090">
    <property type="entry name" value="Chemotax_Me-accpt_rcpt"/>
</dbReference>
<evidence type="ECO:0000313" key="13">
    <source>
        <dbReference type="Proteomes" id="UP000280792"/>
    </source>
</evidence>
<name>A0A3P3VLL6_9GAMM</name>
<feature type="domain" description="HAMP" evidence="11">
    <location>
        <begin position="340"/>
        <end position="392"/>
    </location>
</feature>
<dbReference type="GO" id="GO:0006935">
    <property type="term" value="P:chemotaxis"/>
    <property type="evidence" value="ECO:0007669"/>
    <property type="project" value="InterPro"/>
</dbReference>
<dbReference type="PROSITE" id="PS50111">
    <property type="entry name" value="CHEMOTAXIS_TRANSDUC_2"/>
    <property type="match status" value="1"/>
</dbReference>
<protein>
    <submittedName>
        <fullName evidence="12">Methyl-accepting chemotaxis protein</fullName>
    </submittedName>
</protein>
<evidence type="ECO:0000256" key="4">
    <source>
        <dbReference type="ARBA" id="ARBA00023136"/>
    </source>
</evidence>
<dbReference type="PROSITE" id="PS50885">
    <property type="entry name" value="HAMP"/>
    <property type="match status" value="1"/>
</dbReference>
<dbReference type="Pfam" id="PF00672">
    <property type="entry name" value="HAMP"/>
    <property type="match status" value="1"/>
</dbReference>
<dbReference type="SUPFAM" id="SSF58104">
    <property type="entry name" value="Methyl-accepting chemotaxis protein (MCP) signaling domain"/>
    <property type="match status" value="1"/>
</dbReference>
<feature type="region of interest" description="Disordered" evidence="8">
    <location>
        <begin position="635"/>
        <end position="655"/>
    </location>
</feature>
<dbReference type="InterPro" id="IPR003660">
    <property type="entry name" value="HAMP_dom"/>
</dbReference>
<feature type="compositionally biased region" description="Polar residues" evidence="8">
    <location>
        <begin position="635"/>
        <end position="653"/>
    </location>
</feature>
<dbReference type="SMART" id="SM00283">
    <property type="entry name" value="MA"/>
    <property type="match status" value="1"/>
</dbReference>
<dbReference type="EMBL" id="QWEZ01000002">
    <property type="protein sequence ID" value="RRJ83304.1"/>
    <property type="molecule type" value="Genomic_DNA"/>
</dbReference>
<dbReference type="AlphaFoldDB" id="A0A3P3VLL6"/>
<evidence type="ECO:0000256" key="3">
    <source>
        <dbReference type="ARBA" id="ARBA00022989"/>
    </source>
</evidence>
<sequence length="669" mass="72253">MSSVFVPAIKLMGRLSFALKFSLISALFLVPLLVTSYKVIDSSLQSIATTQQEQNGIEAMRVGLQLHRAGAEQLQLVEVVNIVGKTNEDTPWKPRMEAQAQALAAELAGARELAPMAPFTEALERVAQRLDGLQGVNGVERQKAAESLRNSTAQLLDAIEDGSGLSQDDSRDVRRLLKFAGEQLRPLLGLLGSGQAVGSYSLEQRYLSEFFSNKLYDQVESLKLGAGLYDERVKELLGPLEVPEVEASAAALSGELNALADRLENGILLADSYAVDSTTFFDQTASQIGEVYRVVDAVLAEIEHQLTERQAVERRALWVMVGVLLLVLLVITYLYGGFFLSMREGMKSFTRAVHRVAEGDMTTEVAIHSRDELGALGEEFNTMTRQIQELLASVDATVSQVQGQAEVVSGSAERNHQLISEQRSQVEQVAAAMNQMTATVQEVASNCVNSADSASRANSRTVEGQALVEQSCTGIRSLAEGINSAAATINRLAEDSKSISQMLDTIKGVAEQTNLLALNAAIEAARAGEQGRGFAVVADEVRTLAQRTHGSTEEIESIIQRLQQGVSQSVSAMEQSHRQANDTVQQAEQMGESLQEIVAAVDHIVSENHQIAQAAEEQTSVASEIDQSLVSINSMAEQSAETSSQTEQASQEMSRLAGELKARVATFTV</sequence>
<reference evidence="12 13" key="2">
    <citation type="submission" date="2018-12" db="EMBL/GenBank/DDBJ databases">
        <title>Simiduia agarivorans gen. nov., sp. nov., a marine, agarolytic bacterium isolated from shallow coastal water from Keelung, Taiwan.</title>
        <authorList>
            <person name="Shieh W.Y."/>
        </authorList>
    </citation>
    <scope>NUCLEOTIDE SEQUENCE [LARGE SCALE GENOMIC DNA]</scope>
    <source>
        <strain evidence="12 13">GTF-13</strain>
    </source>
</reference>
<comment type="subcellular location">
    <subcellularLocation>
        <location evidence="1">Membrane</location>
        <topology evidence="1">Multi-pass membrane protein</topology>
    </subcellularLocation>
</comment>
<dbReference type="GO" id="GO:0016020">
    <property type="term" value="C:membrane"/>
    <property type="evidence" value="ECO:0007669"/>
    <property type="project" value="UniProtKB-SubCell"/>
</dbReference>
<dbReference type="Pfam" id="PF00015">
    <property type="entry name" value="MCPsignal"/>
    <property type="match status" value="1"/>
</dbReference>
<reference evidence="12 13" key="1">
    <citation type="submission" date="2018-08" db="EMBL/GenBank/DDBJ databases">
        <authorList>
            <person name="Khan S.A."/>
        </authorList>
    </citation>
    <scope>NUCLEOTIDE SEQUENCE [LARGE SCALE GENOMIC DNA]</scope>
    <source>
        <strain evidence="12 13">GTF-13</strain>
    </source>
</reference>
<keyword evidence="2 9" id="KW-0812">Transmembrane</keyword>
<evidence type="ECO:0000256" key="1">
    <source>
        <dbReference type="ARBA" id="ARBA00004141"/>
    </source>
</evidence>
<comment type="similarity">
    <text evidence="6">Belongs to the methyl-accepting chemotaxis (MCP) protein family.</text>
</comment>
<gene>
    <name evidence="12" type="ORF">D0544_15900</name>
</gene>
<dbReference type="PRINTS" id="PR00260">
    <property type="entry name" value="CHEMTRNSDUCR"/>
</dbReference>
<feature type="transmembrane region" description="Helical" evidence="9">
    <location>
        <begin position="316"/>
        <end position="341"/>
    </location>
</feature>
<accession>A0A3P3VLL6</accession>
<evidence type="ECO:0000256" key="5">
    <source>
        <dbReference type="ARBA" id="ARBA00023224"/>
    </source>
</evidence>
<dbReference type="FunFam" id="1.10.287.950:FF:000001">
    <property type="entry name" value="Methyl-accepting chemotaxis sensory transducer"/>
    <property type="match status" value="1"/>
</dbReference>
<keyword evidence="4 9" id="KW-0472">Membrane</keyword>
<keyword evidence="3 9" id="KW-1133">Transmembrane helix</keyword>
<evidence type="ECO:0000256" key="2">
    <source>
        <dbReference type="ARBA" id="ARBA00022692"/>
    </source>
</evidence>
<evidence type="ECO:0000256" key="9">
    <source>
        <dbReference type="SAM" id="Phobius"/>
    </source>
</evidence>
<evidence type="ECO:0000313" key="12">
    <source>
        <dbReference type="EMBL" id="RRJ83304.1"/>
    </source>
</evidence>
<dbReference type="RefSeq" id="WP_125017869.1">
    <property type="nucleotide sequence ID" value="NZ_QWEZ01000002.1"/>
</dbReference>
<evidence type="ECO:0000256" key="6">
    <source>
        <dbReference type="ARBA" id="ARBA00029447"/>
    </source>
</evidence>
<proteinExistence type="inferred from homology"/>